<feature type="compositionally biased region" description="Low complexity" evidence="4">
    <location>
        <begin position="656"/>
        <end position="678"/>
    </location>
</feature>
<dbReference type="Proteomes" id="UP000681722">
    <property type="component" value="Unassembled WGS sequence"/>
</dbReference>
<keyword evidence="1" id="KW-0805">Transcription regulation</keyword>
<evidence type="ECO:0000313" key="7">
    <source>
        <dbReference type="EMBL" id="CAF3697647.1"/>
    </source>
</evidence>
<dbReference type="InterPro" id="IPR035500">
    <property type="entry name" value="NHR-like_dom_sf"/>
</dbReference>
<feature type="region of interest" description="Disordered" evidence="4">
    <location>
        <begin position="157"/>
        <end position="307"/>
    </location>
</feature>
<keyword evidence="2" id="KW-0804">Transcription</keyword>
<feature type="compositionally biased region" description="Basic and acidic residues" evidence="4">
    <location>
        <begin position="572"/>
        <end position="581"/>
    </location>
</feature>
<evidence type="ECO:0000313" key="8">
    <source>
        <dbReference type="EMBL" id="CAF3772245.1"/>
    </source>
</evidence>
<feature type="compositionally biased region" description="Low complexity" evidence="4">
    <location>
        <begin position="287"/>
        <end position="306"/>
    </location>
</feature>
<feature type="region of interest" description="Disordered" evidence="4">
    <location>
        <begin position="493"/>
        <end position="528"/>
    </location>
</feature>
<gene>
    <name evidence="6" type="ORF">GPM918_LOCUS13751</name>
    <name evidence="5" type="ORF">OVA965_LOCUS10571</name>
    <name evidence="8" type="ORF">SRO942_LOCUS13746</name>
    <name evidence="7" type="ORF">TMI583_LOCUS10568</name>
</gene>
<dbReference type="Proteomes" id="UP000677228">
    <property type="component" value="Unassembled WGS sequence"/>
</dbReference>
<evidence type="ECO:0000256" key="3">
    <source>
        <dbReference type="ARBA" id="ARBA00023170"/>
    </source>
</evidence>
<feature type="region of interest" description="Disordered" evidence="4">
    <location>
        <begin position="334"/>
        <end position="356"/>
    </location>
</feature>
<dbReference type="EMBL" id="CAJNOK010003930">
    <property type="protein sequence ID" value="CAF0920030.1"/>
    <property type="molecule type" value="Genomic_DNA"/>
</dbReference>
<dbReference type="Proteomes" id="UP000682733">
    <property type="component" value="Unassembled WGS sequence"/>
</dbReference>
<feature type="region of interest" description="Disordered" evidence="4">
    <location>
        <begin position="653"/>
        <end position="701"/>
    </location>
</feature>
<dbReference type="OrthoDB" id="10041266at2759"/>
<feature type="compositionally biased region" description="Low complexity" evidence="4">
    <location>
        <begin position="163"/>
        <end position="183"/>
    </location>
</feature>
<feature type="compositionally biased region" description="Basic and acidic residues" evidence="4">
    <location>
        <begin position="347"/>
        <end position="356"/>
    </location>
</feature>
<evidence type="ECO:0000256" key="2">
    <source>
        <dbReference type="ARBA" id="ARBA00023163"/>
    </source>
</evidence>
<comment type="caution">
    <text evidence="6">The sequence shown here is derived from an EMBL/GenBank/DDBJ whole genome shotgun (WGS) entry which is preliminary data.</text>
</comment>
<evidence type="ECO:0008006" key="10">
    <source>
        <dbReference type="Google" id="ProtNLM"/>
    </source>
</evidence>
<sequence length="937" mass="103460">MIPEAIGSYNMMDHITFFKGVRETRKQLQLNDGYHNGKQCKDNVSSSSENAVLNQLLKSKMPQSLSYTNSMKKENSAECLTQKKTTNNNHSTNGSNGQDQHIPSQLPIERKHQTSDLNPLLSLSSSTITLTSSTSILNGQSSPRSTRLQSPTMIHINSTNSMDLSSPTSTSTTNTDDTLTLNNQDVDMKCFSSMPSTPSLSPKPLVKQGEPPRCKSHPMISSSLSLSSNTHRHHEPIGFTSCPSLELSTLSSSSHSNTSDNNNNKNSSEMTISSTSSSPDIPKIARSSSVKSCASDSGVSSSSPLSDNCHVHSNNTIIYNHLTNSQQLTTISINGGSRKRKNLSNISEEKHDKKMSTEAITTSGFSYNSTTNTPSATVTIPTPQEQTAAVLGYAQYASFLHTLSQQFRVNYPAALLHSAACAAGYLPLPMLSSDGNSFSSNPSLYNPNTSRLNNEPSMNRSSNTNNGASSPTTTTPNVGDSITKLRQLNLERELNAENNRRREKNSQIPCSNTMNENGSYDKPEGSAHDISARLNSMPATFAHFFNSDNQKSNNTTSYCPNTTSILQSSSSNKKEISEQQPYRRETYQTLLESSQLITQSSSHFQLPLNSTNHQLAKPVPIDLRKQSNGIRTISSPSSYTPHTDQHKITTTYGFRISSSPNSIPSSPSSSNDEINNENQPSTREDTTTIKGKNRNSNIITTNGGQSQNEYVCIPKKLMPVVVARVNDWLEKSVHFVLNLDAVKESNSTDEKLLLLSRSWHRLLLISMVENGFEIYVTKDLQINNNNINNNDGTMKRCTSPIINNINYPTENDVKQIESLISRGKAIQIDDVGFNLIREVVIYKEGKTLFASNSLFERAETNAQSRLTNWSRSNSKYSKMVFFLCNIYQVKEEIFEKLFCSSSMHMTSTIQNHLQREVHRFLALSPVSSISSLSSIVD</sequence>
<reference evidence="6" key="1">
    <citation type="submission" date="2021-02" db="EMBL/GenBank/DDBJ databases">
        <authorList>
            <person name="Nowell W R."/>
        </authorList>
    </citation>
    <scope>NUCLEOTIDE SEQUENCE</scope>
</reference>
<name>A0A814GT41_9BILA</name>
<keyword evidence="9" id="KW-1185">Reference proteome</keyword>
<feature type="compositionally biased region" description="Polar residues" evidence="4">
    <location>
        <begin position="688"/>
        <end position="701"/>
    </location>
</feature>
<accession>A0A814GT41</accession>
<dbReference type="EMBL" id="CAJOBC010003207">
    <property type="protein sequence ID" value="CAF3772245.1"/>
    <property type="molecule type" value="Genomic_DNA"/>
</dbReference>
<dbReference type="Gene3D" id="1.10.565.10">
    <property type="entry name" value="Retinoid X Receptor"/>
    <property type="match status" value="1"/>
</dbReference>
<keyword evidence="3" id="KW-0675">Receptor</keyword>
<feature type="compositionally biased region" description="Polar residues" evidence="4">
    <location>
        <begin position="444"/>
        <end position="480"/>
    </location>
</feature>
<feature type="compositionally biased region" description="Basic and acidic residues" evidence="4">
    <location>
        <begin position="519"/>
        <end position="528"/>
    </location>
</feature>
<evidence type="ECO:0000256" key="1">
    <source>
        <dbReference type="ARBA" id="ARBA00023015"/>
    </source>
</evidence>
<feature type="compositionally biased region" description="Polar residues" evidence="4">
    <location>
        <begin position="547"/>
        <end position="571"/>
    </location>
</feature>
<feature type="region of interest" description="Disordered" evidence="4">
    <location>
        <begin position="626"/>
        <end position="645"/>
    </location>
</feature>
<evidence type="ECO:0000256" key="4">
    <source>
        <dbReference type="SAM" id="MobiDB-lite"/>
    </source>
</evidence>
<protein>
    <recommendedName>
        <fullName evidence="10">NR LBD domain-containing protein</fullName>
    </recommendedName>
</protein>
<evidence type="ECO:0000313" key="6">
    <source>
        <dbReference type="EMBL" id="CAF1000877.1"/>
    </source>
</evidence>
<feature type="region of interest" description="Disordered" evidence="4">
    <location>
        <begin position="436"/>
        <end position="481"/>
    </location>
</feature>
<organism evidence="6 9">
    <name type="scientific">Didymodactylos carnosus</name>
    <dbReference type="NCBI Taxonomy" id="1234261"/>
    <lineage>
        <taxon>Eukaryota</taxon>
        <taxon>Metazoa</taxon>
        <taxon>Spiralia</taxon>
        <taxon>Gnathifera</taxon>
        <taxon>Rotifera</taxon>
        <taxon>Eurotatoria</taxon>
        <taxon>Bdelloidea</taxon>
        <taxon>Philodinida</taxon>
        <taxon>Philodinidae</taxon>
        <taxon>Didymodactylos</taxon>
    </lineage>
</organism>
<proteinExistence type="predicted"/>
<dbReference type="EMBL" id="CAJNOQ010003208">
    <property type="protein sequence ID" value="CAF1000877.1"/>
    <property type="molecule type" value="Genomic_DNA"/>
</dbReference>
<feature type="compositionally biased region" description="Polar residues" evidence="4">
    <location>
        <begin position="506"/>
        <end position="518"/>
    </location>
</feature>
<feature type="region of interest" description="Disordered" evidence="4">
    <location>
        <begin position="547"/>
        <end position="581"/>
    </location>
</feature>
<feature type="compositionally biased region" description="Low complexity" evidence="4">
    <location>
        <begin position="240"/>
        <end position="278"/>
    </location>
</feature>
<dbReference type="Proteomes" id="UP000663829">
    <property type="component" value="Unassembled WGS sequence"/>
</dbReference>
<dbReference type="AlphaFoldDB" id="A0A814GT41"/>
<evidence type="ECO:0000313" key="5">
    <source>
        <dbReference type="EMBL" id="CAF0920030.1"/>
    </source>
</evidence>
<dbReference type="EMBL" id="CAJOBA010003932">
    <property type="protein sequence ID" value="CAF3697647.1"/>
    <property type="molecule type" value="Genomic_DNA"/>
</dbReference>
<evidence type="ECO:0000313" key="9">
    <source>
        <dbReference type="Proteomes" id="UP000663829"/>
    </source>
</evidence>